<proteinExistence type="predicted"/>
<dbReference type="EMBL" id="CP019478">
    <property type="protein sequence ID" value="UQC87423.1"/>
    <property type="molecule type" value="Genomic_DNA"/>
</dbReference>
<keyword evidence="3" id="KW-1185">Reference proteome</keyword>
<gene>
    <name evidence="2" type="ORF">CLUP02_12928</name>
</gene>
<evidence type="ECO:0000313" key="2">
    <source>
        <dbReference type="EMBL" id="UQC87423.1"/>
    </source>
</evidence>
<feature type="region of interest" description="Disordered" evidence="1">
    <location>
        <begin position="292"/>
        <end position="314"/>
    </location>
</feature>
<dbReference type="RefSeq" id="XP_049149032.1">
    <property type="nucleotide sequence ID" value="XM_049291886.1"/>
</dbReference>
<evidence type="ECO:0000313" key="3">
    <source>
        <dbReference type="Proteomes" id="UP000830671"/>
    </source>
</evidence>
<evidence type="ECO:0000256" key="1">
    <source>
        <dbReference type="SAM" id="MobiDB-lite"/>
    </source>
</evidence>
<organism evidence="2 3">
    <name type="scientific">Colletotrichum lupini</name>
    <dbReference type="NCBI Taxonomy" id="145971"/>
    <lineage>
        <taxon>Eukaryota</taxon>
        <taxon>Fungi</taxon>
        <taxon>Dikarya</taxon>
        <taxon>Ascomycota</taxon>
        <taxon>Pezizomycotina</taxon>
        <taxon>Sordariomycetes</taxon>
        <taxon>Hypocreomycetidae</taxon>
        <taxon>Glomerellales</taxon>
        <taxon>Glomerellaceae</taxon>
        <taxon>Colletotrichum</taxon>
        <taxon>Colletotrichum acutatum species complex</taxon>
    </lineage>
</organism>
<protein>
    <submittedName>
        <fullName evidence="2">Uncharacterized protein</fullName>
    </submittedName>
</protein>
<dbReference type="GeneID" id="73346896"/>
<dbReference type="KEGG" id="clup:CLUP02_12928"/>
<feature type="region of interest" description="Disordered" evidence="1">
    <location>
        <begin position="222"/>
        <end position="245"/>
    </location>
</feature>
<accession>A0A9Q8T202</accession>
<sequence>MEGGGRSLSLWTGRSSHDMWWVADSGWKVQADEKVSWVRTADLPSLPSRKEFKLISTVAAPSFFEVEANVSTYTDKQSIKAKAEQWADAETQEKERLRCAAEAQFSTIMAFLLSRAHYPSHPLSTHKINALFQGCQDKTSPQPPPAPLEKVYCVPSIAALTFQSGGPRGWITVVFPREMESIEGPTTRPILFSVHSLWLPTEYRHIRPKRYFLPVPAVSQRNTEATKRNHGKITTKYPSAPGGDSIADKVLPPIPLFRVPNTNTTRPPPQRTACRNESCVFVVYYKNEQEKNVPHLPPFPGHTNKESRSRRRNI</sequence>
<reference evidence="2" key="1">
    <citation type="journal article" date="2021" name="Mol. Plant Microbe Interact.">
        <title>Complete Genome Sequence of the Plant-Pathogenic Fungus Colletotrichum lupini.</title>
        <authorList>
            <person name="Baroncelli R."/>
            <person name="Pensec F."/>
            <person name="Da Lio D."/>
            <person name="Boufleur T."/>
            <person name="Vicente I."/>
            <person name="Sarrocco S."/>
            <person name="Picot A."/>
            <person name="Baraldi E."/>
            <person name="Sukno S."/>
            <person name="Thon M."/>
            <person name="Le Floch G."/>
        </authorList>
    </citation>
    <scope>NUCLEOTIDE SEQUENCE</scope>
    <source>
        <strain evidence="2">IMI 504893</strain>
    </source>
</reference>
<dbReference type="Proteomes" id="UP000830671">
    <property type="component" value="Chromosome 6"/>
</dbReference>
<name>A0A9Q8T202_9PEZI</name>
<dbReference type="AlphaFoldDB" id="A0A9Q8T202"/>